<dbReference type="PANTHER" id="PTHR32086:SF0">
    <property type="entry name" value="FANCONI ANEMIA GROUP D2 PROTEIN"/>
    <property type="match status" value="1"/>
</dbReference>
<comment type="subcellular location">
    <subcellularLocation>
        <location evidence="1">Nucleus</location>
    </subcellularLocation>
</comment>
<dbReference type="InterPro" id="IPR029448">
    <property type="entry name" value="FANCD2"/>
</dbReference>
<feature type="chain" id="PRO_5037088473" description="Fanconi anemia group D2 protein" evidence="7">
    <location>
        <begin position="18"/>
        <end position="1226"/>
    </location>
</feature>
<evidence type="ECO:0000256" key="2">
    <source>
        <dbReference type="ARBA" id="ARBA00022499"/>
    </source>
</evidence>
<comment type="similarity">
    <text evidence="5">Belongs to the Fanconi anemia protein FANCD2 family.</text>
</comment>
<evidence type="ECO:0000256" key="5">
    <source>
        <dbReference type="ARBA" id="ARBA00093456"/>
    </source>
</evidence>
<dbReference type="EMBL" id="CM027681">
    <property type="protein sequence ID" value="KAG0541681.1"/>
    <property type="molecule type" value="Genomic_DNA"/>
</dbReference>
<keyword evidence="4" id="KW-0539">Nucleus</keyword>
<dbReference type="Pfam" id="PF14631">
    <property type="entry name" value="FancD2"/>
    <property type="match status" value="1"/>
</dbReference>
<keyword evidence="2" id="KW-1017">Isopeptide bond</keyword>
<dbReference type="GO" id="GO:0005634">
    <property type="term" value="C:nucleus"/>
    <property type="evidence" value="ECO:0007669"/>
    <property type="project" value="UniProtKB-SubCell"/>
</dbReference>
<keyword evidence="3" id="KW-0832">Ubl conjugation</keyword>
<feature type="compositionally biased region" description="Low complexity" evidence="6">
    <location>
        <begin position="629"/>
        <end position="639"/>
    </location>
</feature>
<feature type="region of interest" description="Disordered" evidence="6">
    <location>
        <begin position="1177"/>
        <end position="1226"/>
    </location>
</feature>
<evidence type="ECO:0008006" key="10">
    <source>
        <dbReference type="Google" id="ProtNLM"/>
    </source>
</evidence>
<feature type="region of interest" description="Disordered" evidence="6">
    <location>
        <begin position="571"/>
        <end position="604"/>
    </location>
</feature>
<evidence type="ECO:0000256" key="6">
    <source>
        <dbReference type="SAM" id="MobiDB-lite"/>
    </source>
</evidence>
<feature type="signal peptide" evidence="7">
    <location>
        <begin position="1"/>
        <end position="17"/>
    </location>
</feature>
<comment type="caution">
    <text evidence="8">The sequence shown here is derived from an EMBL/GenBank/DDBJ whole genome shotgun (WGS) entry which is preliminary data.</text>
</comment>
<accession>A0A921RJZ2</accession>
<evidence type="ECO:0000256" key="1">
    <source>
        <dbReference type="ARBA" id="ARBA00004123"/>
    </source>
</evidence>
<feature type="compositionally biased region" description="Acidic residues" evidence="6">
    <location>
        <begin position="1182"/>
        <end position="1212"/>
    </location>
</feature>
<feature type="compositionally biased region" description="Polar residues" evidence="6">
    <location>
        <begin position="576"/>
        <end position="585"/>
    </location>
</feature>
<proteinExistence type="inferred from homology"/>
<protein>
    <recommendedName>
        <fullName evidence="10">Fanconi anemia group D2 protein</fullName>
    </recommendedName>
</protein>
<evidence type="ECO:0000256" key="3">
    <source>
        <dbReference type="ARBA" id="ARBA00022843"/>
    </source>
</evidence>
<feature type="region of interest" description="Disordered" evidence="6">
    <location>
        <begin position="622"/>
        <end position="644"/>
    </location>
</feature>
<organism evidence="8 9">
    <name type="scientific">Sorghum bicolor</name>
    <name type="common">Sorghum</name>
    <name type="synonym">Sorghum vulgare</name>
    <dbReference type="NCBI Taxonomy" id="4558"/>
    <lineage>
        <taxon>Eukaryota</taxon>
        <taxon>Viridiplantae</taxon>
        <taxon>Streptophyta</taxon>
        <taxon>Embryophyta</taxon>
        <taxon>Tracheophyta</taxon>
        <taxon>Spermatophyta</taxon>
        <taxon>Magnoliopsida</taxon>
        <taxon>Liliopsida</taxon>
        <taxon>Poales</taxon>
        <taxon>Poaceae</taxon>
        <taxon>PACMAD clade</taxon>
        <taxon>Panicoideae</taxon>
        <taxon>Andropogonodae</taxon>
        <taxon>Andropogoneae</taxon>
        <taxon>Sorghinae</taxon>
        <taxon>Sorghum</taxon>
    </lineage>
</organism>
<feature type="compositionally biased region" description="Basic and acidic residues" evidence="6">
    <location>
        <begin position="594"/>
        <end position="604"/>
    </location>
</feature>
<dbReference type="Proteomes" id="UP000807115">
    <property type="component" value="Chromosome 2"/>
</dbReference>
<evidence type="ECO:0000256" key="7">
    <source>
        <dbReference type="SAM" id="SignalP"/>
    </source>
</evidence>
<evidence type="ECO:0000313" key="9">
    <source>
        <dbReference type="Proteomes" id="UP000807115"/>
    </source>
</evidence>
<dbReference type="InterPro" id="IPR016024">
    <property type="entry name" value="ARM-type_fold"/>
</dbReference>
<reference evidence="8" key="1">
    <citation type="journal article" date="2019" name="BMC Genomics">
        <title>A new reference genome for Sorghum bicolor reveals high levels of sequence similarity between sweet and grain genotypes: implications for the genetics of sugar metabolism.</title>
        <authorList>
            <person name="Cooper E.A."/>
            <person name="Brenton Z.W."/>
            <person name="Flinn B.S."/>
            <person name="Jenkins J."/>
            <person name="Shu S."/>
            <person name="Flowers D."/>
            <person name="Luo F."/>
            <person name="Wang Y."/>
            <person name="Xia P."/>
            <person name="Barry K."/>
            <person name="Daum C."/>
            <person name="Lipzen A."/>
            <person name="Yoshinaga Y."/>
            <person name="Schmutz J."/>
            <person name="Saski C."/>
            <person name="Vermerris W."/>
            <person name="Kresovich S."/>
        </authorList>
    </citation>
    <scope>NUCLEOTIDE SEQUENCE</scope>
</reference>
<evidence type="ECO:0000313" key="8">
    <source>
        <dbReference type="EMBL" id="KAG0541681.1"/>
    </source>
</evidence>
<dbReference type="GO" id="GO:0006281">
    <property type="term" value="P:DNA repair"/>
    <property type="evidence" value="ECO:0007669"/>
    <property type="project" value="InterPro"/>
</dbReference>
<reference evidence="8" key="2">
    <citation type="submission" date="2020-10" db="EMBL/GenBank/DDBJ databases">
        <authorList>
            <person name="Cooper E.A."/>
            <person name="Brenton Z.W."/>
            <person name="Flinn B.S."/>
            <person name="Jenkins J."/>
            <person name="Shu S."/>
            <person name="Flowers D."/>
            <person name="Luo F."/>
            <person name="Wang Y."/>
            <person name="Xia P."/>
            <person name="Barry K."/>
            <person name="Daum C."/>
            <person name="Lipzen A."/>
            <person name="Yoshinaga Y."/>
            <person name="Schmutz J."/>
            <person name="Saski C."/>
            <person name="Vermerris W."/>
            <person name="Kresovich S."/>
        </authorList>
    </citation>
    <scope>NUCLEOTIDE SEQUENCE</scope>
</reference>
<evidence type="ECO:0000256" key="4">
    <source>
        <dbReference type="ARBA" id="ARBA00023242"/>
    </source>
</evidence>
<keyword evidence="7" id="KW-0732">Signal</keyword>
<gene>
    <name evidence="8" type="ORF">BDA96_02G037900</name>
</gene>
<sequence length="1226" mass="136004">MPHLLRFLLLSATPVNAGRIILQIREQLKFVGAVDPRAARSKKLKGKASAKSTDGAILDTLRSGLRFKNMLCEAFLKELKSVDHPRDHKVIDVWLIMLIYANGGALQKSAEKILKSKILQECIRETLFDQCIHGNTELVKEHFMSYLSVSDYLLACKEEKAREFAAYLFTALFEEFTDTYSRLELVGSLVAHIGSGVSYEVSSALDIMISLTSNNSEELIPISSHITGILDYLESFHEDNLRKVYDIFCRLALAAGFNTGSGGSKVANELLMVVRKQVGNPDMKYRRMGIIGVLRIVSTIASTDVNAAVNCSSSQQPNCEEALELLTMSVNSCKFVTLPLIFLYDELAALLDSKVIHSSIHEWVGEHAAELFETPFLADLENGELPEKCVCDDIEGELWMKLDGNVSPVCLNIMPLASTAPQKSQSCLQILMSQFSLLTTIERLVNEGSLGGINALLGCPLHLPSTKHLDGAKWGNLSGLQKKTVCYSLYYAINWIRELLNAFGTQVESRVDNVSQKARDETAVKLMKRVRNLILLEGLLNAFLKNYPLSLPELRYLGDCSGATSTSKFNIPKNMGEQSINGASSKRQKGCKGKASEKMNPDDKLKQPTILDAFKRAGVTVSQATNKASSQPSSSGMMSKDIEQDANDPGELGLIDLMAAPIKLDMQRFKFRTLHTTCLSLLNYSECQGSSSYLETELPTYIYLLRDLHNKLDNLNPSAKPFLSTSQAKYTRSHCHKSTQEFLDKIQPLFLVLRKHLNGAVSMIKDVSESCPDNWSSHSSSAGNPDIPYVVVSKSSIVTAVCKEILGCYRKLLAIPDLLNQPNMSILKQLLQTLQPTKNFDDVLSEFQPSLAPCNVDYLYCGACKMLEDIMDPVSSFSYLLSSDVLITLQSIVNSVVVLLEKSGEPNGKNIHMGCSKAIIPFLRKRLGYSAHKLLSADFPSEDAEKGWQNKGDLIQKILQIYLRNSDSTSDLLVEILPKEPSLKTKDTQDVSYGFPTLCSSTIPSWYRVLHEENTGSLNKTIKQALKARASPERGSVDTILQEIQKSVEAFVSLIGMCKAHEKVSMHAMAVKHGGKFIDTFLKAFSFLETHFEQHNGTIVKMLRILQKATRIIQSICSDAKGNKRTMITSKVPPAKRSMERFLFQVKALLHNCSAEKEFQMGNLKHKDLQGHVVSSQAYGSVDEEDEEQMETDSDAPADEENNNDNAMDEDAVGGSNETPMEEEEE</sequence>
<dbReference type="SUPFAM" id="SSF48371">
    <property type="entry name" value="ARM repeat"/>
    <property type="match status" value="1"/>
</dbReference>
<name>A0A921RJZ2_SORBI</name>
<dbReference type="PANTHER" id="PTHR32086">
    <property type="entry name" value="FANCONI ANEMIA GROUP D2 PROTEIN"/>
    <property type="match status" value="1"/>
</dbReference>
<dbReference type="AlphaFoldDB" id="A0A921RJZ2"/>